<feature type="transmembrane region" description="Helical" evidence="6">
    <location>
        <begin position="78"/>
        <end position="97"/>
    </location>
</feature>
<feature type="transmembrane region" description="Helical" evidence="6">
    <location>
        <begin position="368"/>
        <end position="389"/>
    </location>
</feature>
<evidence type="ECO:0000313" key="8">
    <source>
        <dbReference type="EMBL" id="MFA2794739.1"/>
    </source>
</evidence>
<reference evidence="8 9" key="1">
    <citation type="submission" date="2024-06" db="EMBL/GenBank/DDBJ databases">
        <title>Genetic profile and toxigenic potential of Bacillus cereus isolates from a Norwegian ice cream production plant,.</title>
        <authorList>
            <person name="Lindback T."/>
            <person name="Llarena A.-K."/>
            <person name="O'Sullivan K."/>
            <person name="Monshaugen M."/>
            <person name="Holmemo C.W."/>
            <person name="Aspholm M."/>
        </authorList>
    </citation>
    <scope>NUCLEOTIDE SEQUENCE [LARGE SCALE GENOMIC DNA]</scope>
    <source>
        <strain evidence="8 9">NVH-YM330</strain>
    </source>
</reference>
<keyword evidence="3 6" id="KW-0812">Transmembrane</keyword>
<dbReference type="EMBL" id="JBFDTY010000011">
    <property type="protein sequence ID" value="MFA2794739.1"/>
    <property type="molecule type" value="Genomic_DNA"/>
</dbReference>
<accession>A0ABV4S1Z3</accession>
<evidence type="ECO:0000259" key="7">
    <source>
        <dbReference type="PROSITE" id="PS50850"/>
    </source>
</evidence>
<protein>
    <submittedName>
        <fullName evidence="8">MFS transporter</fullName>
    </submittedName>
</protein>
<keyword evidence="2" id="KW-0813">Transport</keyword>
<feature type="transmembrane region" description="Helical" evidence="6">
    <location>
        <begin position="305"/>
        <end position="327"/>
    </location>
</feature>
<dbReference type="PANTHER" id="PTHR23508:SF10">
    <property type="entry name" value="CARBOXYLIC ACID TRANSPORTER PROTEIN HOMOLOG"/>
    <property type="match status" value="1"/>
</dbReference>
<feature type="transmembrane region" description="Helical" evidence="6">
    <location>
        <begin position="164"/>
        <end position="183"/>
    </location>
</feature>
<dbReference type="InterPro" id="IPR036259">
    <property type="entry name" value="MFS_trans_sf"/>
</dbReference>
<name>A0ABV4S1Z3_9BACI</name>
<feature type="transmembrane region" description="Helical" evidence="6">
    <location>
        <begin position="252"/>
        <end position="273"/>
    </location>
</feature>
<sequence>MGKVKEISKRKLLGIAGLGWLFDAMDVGMLSFVMVALQKDWGLSTQEMGWIGSVNSIGMAVGALVFGILSDKIGRKSVFIITLLLFSIGSGLTALTTTLAMFLVLRFLIGMGLGGELPVASTLVSESVEAHERGKIVVLLESFWAGGWLIAALISYFVIPKYGWEVAMVLSAVPALYALYLRWNLPDSPRFQKVEKRPSVIGNIKSVWSGEYRRATIMLWILWFSVVFSYYGMFLWLPSVMVLKGFSLIKSFQYVLIMTLAQLPGYFTAAWFIERLGRKFVLVTYLIGTACSAYLFGVAESLTVLIVAGMLLSFFNLGAWGALYAYTPEQYPTVIRGTGAGMAAAFGRIGGILGPLLVGYLVASQASLSLIFTIFCGSILIGVVAVIVLGQETKQRELV</sequence>
<gene>
    <name evidence="8" type="ORF">AB1I70_25935</name>
</gene>
<keyword evidence="4 6" id="KW-1133">Transmembrane helix</keyword>
<dbReference type="RefSeq" id="WP_088023382.1">
    <property type="nucleotide sequence ID" value="NZ_FMBJ01000027.1"/>
</dbReference>
<proteinExistence type="predicted"/>
<evidence type="ECO:0000256" key="3">
    <source>
        <dbReference type="ARBA" id="ARBA00022692"/>
    </source>
</evidence>
<keyword evidence="9" id="KW-1185">Reference proteome</keyword>
<dbReference type="SUPFAM" id="SSF103473">
    <property type="entry name" value="MFS general substrate transporter"/>
    <property type="match status" value="1"/>
</dbReference>
<dbReference type="CDD" id="cd17316">
    <property type="entry name" value="MFS_SV2_like"/>
    <property type="match status" value="1"/>
</dbReference>
<comment type="caution">
    <text evidence="8">The sequence shown here is derived from an EMBL/GenBank/DDBJ whole genome shotgun (WGS) entry which is preliminary data.</text>
</comment>
<dbReference type="PANTHER" id="PTHR23508">
    <property type="entry name" value="CARBOXYLIC ACID TRANSPORTER PROTEIN HOMOLOG"/>
    <property type="match status" value="1"/>
</dbReference>
<evidence type="ECO:0000256" key="4">
    <source>
        <dbReference type="ARBA" id="ARBA00022989"/>
    </source>
</evidence>
<dbReference type="InterPro" id="IPR020846">
    <property type="entry name" value="MFS_dom"/>
</dbReference>
<feature type="transmembrane region" description="Helical" evidence="6">
    <location>
        <begin position="12"/>
        <end position="37"/>
    </location>
</feature>
<dbReference type="Proteomes" id="UP001571110">
    <property type="component" value="Unassembled WGS sequence"/>
</dbReference>
<dbReference type="InterPro" id="IPR005829">
    <property type="entry name" value="Sugar_transporter_CS"/>
</dbReference>
<comment type="subcellular location">
    <subcellularLocation>
        <location evidence="1">Cell membrane</location>
        <topology evidence="1">Multi-pass membrane protein</topology>
    </subcellularLocation>
</comment>
<feature type="transmembrane region" description="Helical" evidence="6">
    <location>
        <begin position="49"/>
        <end position="69"/>
    </location>
</feature>
<feature type="transmembrane region" description="Helical" evidence="6">
    <location>
        <begin position="280"/>
        <end position="299"/>
    </location>
</feature>
<dbReference type="InterPro" id="IPR011701">
    <property type="entry name" value="MFS"/>
</dbReference>
<evidence type="ECO:0000256" key="2">
    <source>
        <dbReference type="ARBA" id="ARBA00022448"/>
    </source>
</evidence>
<evidence type="ECO:0000313" key="9">
    <source>
        <dbReference type="Proteomes" id="UP001571110"/>
    </source>
</evidence>
<keyword evidence="5 6" id="KW-0472">Membrane</keyword>
<feature type="transmembrane region" description="Helical" evidence="6">
    <location>
        <begin position="136"/>
        <end position="158"/>
    </location>
</feature>
<evidence type="ECO:0000256" key="6">
    <source>
        <dbReference type="SAM" id="Phobius"/>
    </source>
</evidence>
<evidence type="ECO:0000256" key="1">
    <source>
        <dbReference type="ARBA" id="ARBA00004651"/>
    </source>
</evidence>
<dbReference type="PROSITE" id="PS00216">
    <property type="entry name" value="SUGAR_TRANSPORT_1"/>
    <property type="match status" value="1"/>
</dbReference>
<dbReference type="PROSITE" id="PS00217">
    <property type="entry name" value="SUGAR_TRANSPORT_2"/>
    <property type="match status" value="1"/>
</dbReference>
<feature type="transmembrane region" description="Helical" evidence="6">
    <location>
        <begin position="339"/>
        <end position="362"/>
    </location>
</feature>
<feature type="transmembrane region" description="Helical" evidence="6">
    <location>
        <begin position="103"/>
        <end position="124"/>
    </location>
</feature>
<feature type="domain" description="Major facilitator superfamily (MFS) profile" evidence="7">
    <location>
        <begin position="12"/>
        <end position="394"/>
    </location>
</feature>
<organism evidence="8 9">
    <name type="scientific">Bacillus mobilis</name>
    <dbReference type="NCBI Taxonomy" id="2026190"/>
    <lineage>
        <taxon>Bacteria</taxon>
        <taxon>Bacillati</taxon>
        <taxon>Bacillota</taxon>
        <taxon>Bacilli</taxon>
        <taxon>Bacillales</taxon>
        <taxon>Bacillaceae</taxon>
        <taxon>Bacillus</taxon>
        <taxon>Bacillus cereus group</taxon>
    </lineage>
</organism>
<evidence type="ECO:0000256" key="5">
    <source>
        <dbReference type="ARBA" id="ARBA00023136"/>
    </source>
</evidence>
<feature type="transmembrane region" description="Helical" evidence="6">
    <location>
        <begin position="217"/>
        <end position="237"/>
    </location>
</feature>
<dbReference type="Pfam" id="PF07690">
    <property type="entry name" value="MFS_1"/>
    <property type="match status" value="1"/>
</dbReference>
<dbReference type="PROSITE" id="PS50850">
    <property type="entry name" value="MFS"/>
    <property type="match status" value="1"/>
</dbReference>
<dbReference type="Gene3D" id="1.20.1250.20">
    <property type="entry name" value="MFS general substrate transporter like domains"/>
    <property type="match status" value="2"/>
</dbReference>